<comment type="pathway">
    <text evidence="2 21">Energy metabolism; oxidative phosphorylation.</text>
</comment>
<evidence type="ECO:0000256" key="21">
    <source>
        <dbReference type="PIRNR" id="PIRNR000006"/>
    </source>
</evidence>
<dbReference type="Pfam" id="PF13442">
    <property type="entry name" value="Cytochrome_CBB3"/>
    <property type="match status" value="1"/>
</dbReference>
<evidence type="ECO:0000256" key="3">
    <source>
        <dbReference type="ARBA" id="ARBA00006113"/>
    </source>
</evidence>
<evidence type="ECO:0000256" key="5">
    <source>
        <dbReference type="ARBA" id="ARBA00022448"/>
    </source>
</evidence>
<evidence type="ECO:0000256" key="15">
    <source>
        <dbReference type="ARBA" id="ARBA00022989"/>
    </source>
</evidence>
<dbReference type="InterPro" id="IPR009056">
    <property type="entry name" value="Cyt_c-like_dom"/>
</dbReference>
<dbReference type="NCBIfam" id="TIGR00782">
    <property type="entry name" value="ccoP"/>
    <property type="match status" value="1"/>
</dbReference>
<comment type="caution">
    <text evidence="24">The sequence shown here is derived from an EMBL/GenBank/DDBJ whole genome shotgun (WGS) entry which is preliminary data.</text>
</comment>
<feature type="transmembrane region" description="Helical" evidence="22">
    <location>
        <begin position="29"/>
        <end position="50"/>
    </location>
</feature>
<keyword evidence="10 22" id="KW-0812">Transmembrane</keyword>
<dbReference type="InterPro" id="IPR036909">
    <property type="entry name" value="Cyt_c-like_dom_sf"/>
</dbReference>
<comment type="subunit">
    <text evidence="4">Component of the cbb3-type cytochrome c oxidase at least composed of FixN, FixO, FixQ and FixP.</text>
</comment>
<evidence type="ECO:0000256" key="16">
    <source>
        <dbReference type="ARBA" id="ARBA00023002"/>
    </source>
</evidence>
<evidence type="ECO:0000256" key="8">
    <source>
        <dbReference type="ARBA" id="ARBA00022617"/>
    </source>
</evidence>
<evidence type="ECO:0000313" key="24">
    <source>
        <dbReference type="EMBL" id="MFC5393913.1"/>
    </source>
</evidence>
<evidence type="ECO:0000259" key="23">
    <source>
        <dbReference type="PROSITE" id="PS51007"/>
    </source>
</evidence>
<feature type="domain" description="Cytochrome c" evidence="23">
    <location>
        <begin position="207"/>
        <end position="288"/>
    </location>
</feature>
<evidence type="ECO:0000313" key="25">
    <source>
        <dbReference type="Proteomes" id="UP001596104"/>
    </source>
</evidence>
<keyword evidence="9 21" id="KW-0679">Respiratory chain</keyword>
<keyword evidence="7 21" id="KW-0997">Cell inner membrane</keyword>
<evidence type="ECO:0000256" key="11">
    <source>
        <dbReference type="ARBA" id="ARBA00022723"/>
    </source>
</evidence>
<dbReference type="RefSeq" id="WP_377008971.1">
    <property type="nucleotide sequence ID" value="NZ_JBHSLV010000024.1"/>
</dbReference>
<keyword evidence="15 22" id="KW-1133">Transmembrane helix</keyword>
<keyword evidence="25" id="KW-1185">Reference proteome</keyword>
<comment type="subcellular location">
    <subcellularLocation>
        <location evidence="1 21">Cell inner membrane</location>
    </subcellularLocation>
</comment>
<evidence type="ECO:0000256" key="9">
    <source>
        <dbReference type="ARBA" id="ARBA00022660"/>
    </source>
</evidence>
<dbReference type="EMBL" id="JBHSLV010000024">
    <property type="protein sequence ID" value="MFC5393913.1"/>
    <property type="molecule type" value="Genomic_DNA"/>
</dbReference>
<comment type="cofactor">
    <cofactor evidence="21">
        <name>heme c</name>
        <dbReference type="ChEBI" id="CHEBI:61717"/>
    </cofactor>
    <text evidence="21">Binds 2 heme C groups per subunit.</text>
</comment>
<evidence type="ECO:0000256" key="19">
    <source>
        <dbReference type="ARBA" id="ARBA00023136"/>
    </source>
</evidence>
<dbReference type="InterPro" id="IPR004678">
    <property type="entry name" value="Cyt_c_oxidase_cbb3_su3"/>
</dbReference>
<evidence type="ECO:0000256" key="12">
    <source>
        <dbReference type="ARBA" id="ARBA00022737"/>
    </source>
</evidence>
<evidence type="ECO:0000256" key="2">
    <source>
        <dbReference type="ARBA" id="ARBA00004673"/>
    </source>
</evidence>
<dbReference type="Pfam" id="PF00034">
    <property type="entry name" value="Cytochrom_C"/>
    <property type="match status" value="1"/>
</dbReference>
<evidence type="ECO:0000256" key="1">
    <source>
        <dbReference type="ARBA" id="ARBA00004533"/>
    </source>
</evidence>
<evidence type="ECO:0000256" key="7">
    <source>
        <dbReference type="ARBA" id="ARBA00022519"/>
    </source>
</evidence>
<dbReference type="InterPro" id="IPR008168">
    <property type="entry name" value="Cyt_C_IC"/>
</dbReference>
<dbReference type="PROSITE" id="PS51007">
    <property type="entry name" value="CYTC"/>
    <property type="match status" value="2"/>
</dbReference>
<dbReference type="PANTHER" id="PTHR33751:SF1">
    <property type="entry name" value="CBB3-TYPE CYTOCHROME C OXIDASE SUBUNIT FIXP"/>
    <property type="match status" value="1"/>
</dbReference>
<keyword evidence="14 21" id="KW-0249">Electron transport</keyword>
<evidence type="ECO:0000256" key="20">
    <source>
        <dbReference type="ARBA" id="ARBA00025525"/>
    </source>
</evidence>
<dbReference type="Proteomes" id="UP001596104">
    <property type="component" value="Unassembled WGS sequence"/>
</dbReference>
<feature type="domain" description="Cytochrome c" evidence="23">
    <location>
        <begin position="108"/>
        <end position="197"/>
    </location>
</feature>
<dbReference type="Gene3D" id="6.10.280.130">
    <property type="match status" value="1"/>
</dbReference>
<keyword evidence="11 21" id="KW-0479">Metal-binding</keyword>
<dbReference type="SUPFAM" id="SSF46626">
    <property type="entry name" value="Cytochrome c"/>
    <property type="match status" value="2"/>
</dbReference>
<evidence type="ECO:0000256" key="18">
    <source>
        <dbReference type="ARBA" id="ARBA00023065"/>
    </source>
</evidence>
<reference evidence="25" key="1">
    <citation type="journal article" date="2019" name="Int. J. Syst. Evol. Microbiol.">
        <title>The Global Catalogue of Microorganisms (GCM) 10K type strain sequencing project: providing services to taxonomists for standard genome sequencing and annotation.</title>
        <authorList>
            <consortium name="The Broad Institute Genomics Platform"/>
            <consortium name="The Broad Institute Genome Sequencing Center for Infectious Disease"/>
            <person name="Wu L."/>
            <person name="Ma J."/>
        </authorList>
    </citation>
    <scope>NUCLEOTIDE SEQUENCE [LARGE SCALE GENOMIC DNA]</scope>
    <source>
        <strain evidence="25">CGMCC 1.16326</strain>
    </source>
</reference>
<dbReference type="Pfam" id="PF14715">
    <property type="entry name" value="FixP_N"/>
    <property type="match status" value="1"/>
</dbReference>
<dbReference type="PIRSF" id="PIRSF000006">
    <property type="entry name" value="Cbb3-Cox_fixP"/>
    <property type="match status" value="1"/>
</dbReference>
<comment type="similarity">
    <text evidence="3 21">Belongs to the CcoP / FixP family.</text>
</comment>
<keyword evidence="17 21" id="KW-0408">Iron</keyword>
<evidence type="ECO:0000256" key="17">
    <source>
        <dbReference type="ARBA" id="ARBA00023004"/>
    </source>
</evidence>
<keyword evidence="18 21" id="KW-0406">Ion transport</keyword>
<keyword evidence="13 21" id="KW-0375">Hydrogen ion transport</keyword>
<keyword evidence="6 21" id="KW-1003">Cell membrane</keyword>
<name>A0ABW0HC20_9HYPH</name>
<protein>
    <recommendedName>
        <fullName evidence="21">Cbb3-type cytochrome c oxidase subunit</fullName>
    </recommendedName>
</protein>
<keyword evidence="16 21" id="KW-0560">Oxidoreductase</keyword>
<dbReference type="InterPro" id="IPR032858">
    <property type="entry name" value="CcoP_N"/>
</dbReference>
<evidence type="ECO:0000256" key="22">
    <source>
        <dbReference type="SAM" id="Phobius"/>
    </source>
</evidence>
<keyword evidence="8 21" id="KW-0349">Heme</keyword>
<dbReference type="PANTHER" id="PTHR33751">
    <property type="entry name" value="CBB3-TYPE CYTOCHROME C OXIDASE SUBUNIT FIXP"/>
    <property type="match status" value="1"/>
</dbReference>
<gene>
    <name evidence="24" type="primary">ccoP</name>
    <name evidence="24" type="ORF">ACFPPC_14800</name>
</gene>
<sequence>MAQEARDPVTGRVTTGHEWNGIEELDTPIPRVVLFFLVTATLFAVGYWLLMPAWPLGVTYTKGLLGNDQREIVTRQVKEAAAARASWTARIAEAPFATIAADPALMRHVRETGRTLFADNCSVCHGTEGRGGPGYPSLAAGAWLWGGSPETIAETIRVGINSTTKDTRTAQMMAFGRDGVLQREQVLAVVAYVRSLSGQSLGEPEQARVPAGREVFAANCVACHGPEGKGLHDLGAPNLTDGHWIYGGDPQSIFNSVQNGRQGHMPSWEGRLSPEDIKLLALYVGTLSGEAK</sequence>
<proteinExistence type="inferred from homology"/>
<accession>A0ABW0HC20</accession>
<keyword evidence="12" id="KW-0677">Repeat</keyword>
<dbReference type="Gene3D" id="1.10.760.10">
    <property type="entry name" value="Cytochrome c-like domain"/>
    <property type="match status" value="2"/>
</dbReference>
<keyword evidence="5 21" id="KW-0813">Transport</keyword>
<organism evidence="24 25">
    <name type="scientific">Bosea vestrisii</name>
    <dbReference type="NCBI Taxonomy" id="151416"/>
    <lineage>
        <taxon>Bacteria</taxon>
        <taxon>Pseudomonadati</taxon>
        <taxon>Pseudomonadota</taxon>
        <taxon>Alphaproteobacteria</taxon>
        <taxon>Hyphomicrobiales</taxon>
        <taxon>Boseaceae</taxon>
        <taxon>Bosea</taxon>
    </lineage>
</organism>
<evidence type="ECO:0000256" key="14">
    <source>
        <dbReference type="ARBA" id="ARBA00022982"/>
    </source>
</evidence>
<comment type="function">
    <text evidence="20">C-type cytochrome. Part of the cbb3-type cytochrome c oxidase complex. FixP subunit is required for transferring electrons from donor cytochrome c via its heme groups to FixO subunit. From there, electrons are shuttled to the catalytic binuclear center of FixN subunit where oxygen reduction takes place. The complex also functions as a proton pump.</text>
</comment>
<dbReference type="InterPro" id="IPR038414">
    <property type="entry name" value="CcoP_N_sf"/>
</dbReference>
<dbReference type="PRINTS" id="PR00605">
    <property type="entry name" value="CYTCHROMECIC"/>
</dbReference>
<keyword evidence="19 21" id="KW-0472">Membrane</keyword>
<evidence type="ECO:0000256" key="13">
    <source>
        <dbReference type="ARBA" id="ARBA00022781"/>
    </source>
</evidence>
<evidence type="ECO:0000256" key="6">
    <source>
        <dbReference type="ARBA" id="ARBA00022475"/>
    </source>
</evidence>
<evidence type="ECO:0000256" key="10">
    <source>
        <dbReference type="ARBA" id="ARBA00022692"/>
    </source>
</evidence>
<dbReference type="InterPro" id="IPR050597">
    <property type="entry name" value="Cytochrome_c_Oxidase_Subunit"/>
</dbReference>
<evidence type="ECO:0000256" key="4">
    <source>
        <dbReference type="ARBA" id="ARBA00011203"/>
    </source>
</evidence>